<feature type="transmembrane region" description="Helical" evidence="5">
    <location>
        <begin position="360"/>
        <end position="377"/>
    </location>
</feature>
<feature type="transmembrane region" description="Helical" evidence="5">
    <location>
        <begin position="202"/>
        <end position="221"/>
    </location>
</feature>
<feature type="transmembrane region" description="Helical" evidence="5">
    <location>
        <begin position="233"/>
        <end position="254"/>
    </location>
</feature>
<accession>A0ABW9XPZ9</accession>
<keyword evidence="4 5" id="KW-0472">Membrane</keyword>
<comment type="subcellular location">
    <subcellularLocation>
        <location evidence="1">Membrane</location>
        <topology evidence="1">Multi-pass membrane protein</topology>
    </subcellularLocation>
</comment>
<feature type="transmembrane region" description="Helical" evidence="5">
    <location>
        <begin position="168"/>
        <end position="190"/>
    </location>
</feature>
<organism evidence="6 7">
    <name type="scientific">Paenibacillus glycinis</name>
    <dbReference type="NCBI Taxonomy" id="2697035"/>
    <lineage>
        <taxon>Bacteria</taxon>
        <taxon>Bacillati</taxon>
        <taxon>Bacillota</taxon>
        <taxon>Bacilli</taxon>
        <taxon>Bacillales</taxon>
        <taxon>Paenibacillaceae</taxon>
        <taxon>Paenibacillus</taxon>
    </lineage>
</organism>
<dbReference type="EMBL" id="JAAAMV010000009">
    <property type="protein sequence ID" value="NBD24721.1"/>
    <property type="molecule type" value="Genomic_DNA"/>
</dbReference>
<evidence type="ECO:0000313" key="7">
    <source>
        <dbReference type="Proteomes" id="UP000665561"/>
    </source>
</evidence>
<evidence type="ECO:0000256" key="4">
    <source>
        <dbReference type="ARBA" id="ARBA00023136"/>
    </source>
</evidence>
<feature type="transmembrane region" description="Helical" evidence="5">
    <location>
        <begin position="398"/>
        <end position="415"/>
    </location>
</feature>
<reference evidence="6 7" key="1">
    <citation type="submission" date="2020-01" db="EMBL/GenBank/DDBJ databases">
        <title>Paenibacillus soybeanensis sp. nov. isolated from the nodules of soybean (Glycine max(L.) Merr).</title>
        <authorList>
            <person name="Wang H."/>
        </authorList>
    </citation>
    <scope>NUCLEOTIDE SEQUENCE [LARGE SCALE GENOMIC DNA]</scope>
    <source>
        <strain evidence="6 7">T1</strain>
    </source>
</reference>
<evidence type="ECO:0000256" key="1">
    <source>
        <dbReference type="ARBA" id="ARBA00004141"/>
    </source>
</evidence>
<dbReference type="Proteomes" id="UP000665561">
    <property type="component" value="Unassembled WGS sequence"/>
</dbReference>
<comment type="caution">
    <text evidence="6">The sequence shown here is derived from an EMBL/GenBank/DDBJ whole genome shotgun (WGS) entry which is preliminary data.</text>
</comment>
<keyword evidence="7" id="KW-1185">Reference proteome</keyword>
<dbReference type="Pfam" id="PF02535">
    <property type="entry name" value="Zip"/>
    <property type="match status" value="1"/>
</dbReference>
<dbReference type="InterPro" id="IPR003689">
    <property type="entry name" value="ZIP"/>
</dbReference>
<evidence type="ECO:0000256" key="5">
    <source>
        <dbReference type="SAM" id="Phobius"/>
    </source>
</evidence>
<protein>
    <submittedName>
        <fullName evidence="6">ZIP family metal transporter</fullName>
    </submittedName>
</protein>
<sequence>MDGILRGESLRNGGEATVNAEVEPVQAKPKKSKTVIWLWGIIPLVLLVGIIALLSNLGTGIKDKAVAPIEALDIQRIILTDEGFTLKVLNTGPEAVTIAQVVVNDAFWNADFHPGPTVGRFGETEIRIPYGWVEADPYSIVLITTNGLLFTGEVPLAVMTPELDPNRFLQYGLIGIYVGVVPVGLGLLWFPFMRRFSDRGIQAVLALTVGLLLFLAIDTFQEGFELGAASPGIFQGTSLVWLAALLSFLFLLAVDQSNSKNGAVSGRAAAYKIAGGIGLHNLGEGLAIGAAFAAGNAALGTFLIIGFTLHNITEGVGIAAPMLKERPGWRTFLALAVLAGGPAILGTWTGGFLFNPTLSALFFGIGAGAILQVVYVISKMMLREAGKSGSPAVSWSNFTGLALGVAIMYATAILVN</sequence>
<keyword evidence="2 5" id="KW-0812">Transmembrane</keyword>
<gene>
    <name evidence="6" type="ORF">GT019_12630</name>
</gene>
<name>A0ABW9XPZ9_9BACL</name>
<feature type="transmembrane region" description="Helical" evidence="5">
    <location>
        <begin position="332"/>
        <end position="354"/>
    </location>
</feature>
<evidence type="ECO:0000256" key="2">
    <source>
        <dbReference type="ARBA" id="ARBA00022692"/>
    </source>
</evidence>
<evidence type="ECO:0000313" key="6">
    <source>
        <dbReference type="EMBL" id="NBD24721.1"/>
    </source>
</evidence>
<keyword evidence="3 5" id="KW-1133">Transmembrane helix</keyword>
<proteinExistence type="predicted"/>
<feature type="transmembrane region" description="Helical" evidence="5">
    <location>
        <begin position="35"/>
        <end position="54"/>
    </location>
</feature>
<evidence type="ECO:0000256" key="3">
    <source>
        <dbReference type="ARBA" id="ARBA00022989"/>
    </source>
</evidence>